<dbReference type="STRING" id="1314800.A0A1B7MJ14"/>
<evidence type="ECO:0000256" key="2">
    <source>
        <dbReference type="ARBA" id="ARBA00005189"/>
    </source>
</evidence>
<evidence type="ECO:0000256" key="5">
    <source>
        <dbReference type="ARBA" id="ARBA00022603"/>
    </source>
</evidence>
<evidence type="ECO:0000256" key="11">
    <source>
        <dbReference type="ARBA" id="ARBA00023136"/>
    </source>
</evidence>
<name>A0A1B7MJ14_9AGAM</name>
<sequence length="89" mass="10464">MATSQMLNSLYSVLVFHDAYFEGNIDFNGDVLDILKERHDWTKMIMTSELFKYVFANLLPVVIVHSQSQGEEQVHDHYDRGDDFYAWMV</sequence>
<comment type="pathway">
    <text evidence="2">Lipid metabolism.</text>
</comment>
<dbReference type="GO" id="GO:0016020">
    <property type="term" value="C:membrane"/>
    <property type="evidence" value="ECO:0007669"/>
    <property type="project" value="UniProtKB-SubCell"/>
</dbReference>
<keyword evidence="11" id="KW-0472">Membrane</keyword>
<evidence type="ECO:0000256" key="4">
    <source>
        <dbReference type="ARBA" id="ARBA00022516"/>
    </source>
</evidence>
<dbReference type="PANTHER" id="PTHR45197">
    <property type="entry name" value="SYNTHASE, PUTATIVE (AFU_ORTHOLOGUE AFUA_7G04190)-RELATED"/>
    <property type="match status" value="1"/>
</dbReference>
<evidence type="ECO:0000256" key="3">
    <source>
        <dbReference type="ARBA" id="ARBA00010815"/>
    </source>
</evidence>
<reference evidence="12 13" key="1">
    <citation type="submission" date="2016-06" db="EMBL/GenBank/DDBJ databases">
        <title>Comparative genomics of the ectomycorrhizal sister species Rhizopogon vinicolor and Rhizopogon vesiculosus (Basidiomycota: Boletales) reveals a divergence of the mating type B locus.</title>
        <authorList>
            <consortium name="DOE Joint Genome Institute"/>
            <person name="Mujic A.B."/>
            <person name="Kuo A."/>
            <person name="Tritt A."/>
            <person name="Lipzen A."/>
            <person name="Chen C."/>
            <person name="Johnson J."/>
            <person name="Sharma A."/>
            <person name="Barry K."/>
            <person name="Grigoriev I.V."/>
            <person name="Spatafora J.W."/>
        </authorList>
    </citation>
    <scope>NUCLEOTIDE SEQUENCE [LARGE SCALE GENOMIC DNA]</scope>
    <source>
        <strain evidence="12 13">AM-OR11-026</strain>
    </source>
</reference>
<keyword evidence="10" id="KW-0443">Lipid metabolism</keyword>
<keyword evidence="8" id="KW-0812">Transmembrane</keyword>
<evidence type="ECO:0000256" key="6">
    <source>
        <dbReference type="ARBA" id="ARBA00022679"/>
    </source>
</evidence>
<evidence type="ECO:0000256" key="1">
    <source>
        <dbReference type="ARBA" id="ARBA00004141"/>
    </source>
</evidence>
<evidence type="ECO:0000256" key="8">
    <source>
        <dbReference type="ARBA" id="ARBA00022692"/>
    </source>
</evidence>
<keyword evidence="5" id="KW-0489">Methyltransferase</keyword>
<evidence type="ECO:0000256" key="7">
    <source>
        <dbReference type="ARBA" id="ARBA00022691"/>
    </source>
</evidence>
<comment type="similarity">
    <text evidence="3">Belongs to the CFA/CMAS family.</text>
</comment>
<comment type="subcellular location">
    <subcellularLocation>
        <location evidence="1">Membrane</location>
        <topology evidence="1">Multi-pass membrane protein</topology>
    </subcellularLocation>
</comment>
<dbReference type="InterPro" id="IPR052290">
    <property type="entry name" value="Sphingo_C9-MT"/>
</dbReference>
<protein>
    <submittedName>
        <fullName evidence="12">Uncharacterized protein</fullName>
    </submittedName>
</protein>
<evidence type="ECO:0000313" key="12">
    <source>
        <dbReference type="EMBL" id="OAX32590.1"/>
    </source>
</evidence>
<evidence type="ECO:0000256" key="9">
    <source>
        <dbReference type="ARBA" id="ARBA00022989"/>
    </source>
</evidence>
<keyword evidence="6" id="KW-0808">Transferase</keyword>
<dbReference type="AlphaFoldDB" id="A0A1B7MJ14"/>
<dbReference type="Proteomes" id="UP000092154">
    <property type="component" value="Unassembled WGS sequence"/>
</dbReference>
<dbReference type="GO" id="GO:0032259">
    <property type="term" value="P:methylation"/>
    <property type="evidence" value="ECO:0007669"/>
    <property type="project" value="UniProtKB-KW"/>
</dbReference>
<keyword evidence="13" id="KW-1185">Reference proteome</keyword>
<accession>A0A1B7MJ14</accession>
<evidence type="ECO:0000313" key="13">
    <source>
        <dbReference type="Proteomes" id="UP000092154"/>
    </source>
</evidence>
<dbReference type="InParanoid" id="A0A1B7MJ14"/>
<dbReference type="PANTHER" id="PTHR45197:SF1">
    <property type="entry name" value="SPHINGOLIPID C9-METHYLTRANSFERASE A-RELATED"/>
    <property type="match status" value="1"/>
</dbReference>
<keyword evidence="7" id="KW-0949">S-adenosyl-L-methionine</keyword>
<gene>
    <name evidence="12" type="ORF">K503DRAFT_776503</name>
</gene>
<dbReference type="GO" id="GO:0006629">
    <property type="term" value="P:lipid metabolic process"/>
    <property type="evidence" value="ECO:0007669"/>
    <property type="project" value="UniProtKB-KW"/>
</dbReference>
<feature type="non-terminal residue" evidence="12">
    <location>
        <position position="89"/>
    </location>
</feature>
<dbReference type="GO" id="GO:0008168">
    <property type="term" value="F:methyltransferase activity"/>
    <property type="evidence" value="ECO:0007669"/>
    <property type="project" value="UniProtKB-KW"/>
</dbReference>
<organism evidence="12 13">
    <name type="scientific">Rhizopogon vinicolor AM-OR11-026</name>
    <dbReference type="NCBI Taxonomy" id="1314800"/>
    <lineage>
        <taxon>Eukaryota</taxon>
        <taxon>Fungi</taxon>
        <taxon>Dikarya</taxon>
        <taxon>Basidiomycota</taxon>
        <taxon>Agaricomycotina</taxon>
        <taxon>Agaricomycetes</taxon>
        <taxon>Agaricomycetidae</taxon>
        <taxon>Boletales</taxon>
        <taxon>Suillineae</taxon>
        <taxon>Rhizopogonaceae</taxon>
        <taxon>Rhizopogon</taxon>
    </lineage>
</organism>
<dbReference type="EMBL" id="KV448966">
    <property type="protein sequence ID" value="OAX32590.1"/>
    <property type="molecule type" value="Genomic_DNA"/>
</dbReference>
<dbReference type="OrthoDB" id="2993330at2759"/>
<evidence type="ECO:0000256" key="10">
    <source>
        <dbReference type="ARBA" id="ARBA00023098"/>
    </source>
</evidence>
<keyword evidence="4" id="KW-0444">Lipid biosynthesis</keyword>
<proteinExistence type="inferred from homology"/>
<keyword evidence="9" id="KW-1133">Transmembrane helix</keyword>